<sequence>MPHQSGTAFSAAADNAQQDGRLRQAQLKMLDMLKIVDAICQQHELDYWLEGGTLLGAVRHQGFIPWDDDMDISMTRQSYEKFLRIAPSLLPKHVWLQTAETDKGYYNLAVPLKIRDKDSRFIEWHERGDEPYQQGIFIDVFVYDHMPANPVKRKLYKWLAKKTVRLSRHKYCHVPLGGHARLYEVLGQFFPKRMLDALLQGIIQRANADKSPYLGYGFDCVNSNLLPLTAIYPLKRARFESAEFNIINQAEAILTQLYGDYLTPPPIHEQIMKHCRELIPHLDRPKDVME</sequence>
<dbReference type="AlphaFoldDB" id="A0A0W0TQU5"/>
<name>A0A0W0TQU5_LEGER</name>
<protein>
    <submittedName>
        <fullName evidence="2">LicD family protein (Phosphorylcholine metabolism)</fullName>
    </submittedName>
</protein>
<evidence type="ECO:0000313" key="3">
    <source>
        <dbReference type="Proteomes" id="UP000054773"/>
    </source>
</evidence>
<comment type="caution">
    <text evidence="2">The sequence shown here is derived from an EMBL/GenBank/DDBJ whole genome shotgun (WGS) entry which is preliminary data.</text>
</comment>
<dbReference type="PANTHER" id="PTHR43404">
    <property type="entry name" value="LIPOPOLYSACCHARIDE CHOLINEPHOSPHOTRANSFERASE LICD"/>
    <property type="match status" value="1"/>
</dbReference>
<dbReference type="OrthoDB" id="9786100at2"/>
<dbReference type="EMBL" id="LNYA01000024">
    <property type="protein sequence ID" value="KTC97850.1"/>
    <property type="molecule type" value="Genomic_DNA"/>
</dbReference>
<dbReference type="RefSeq" id="WP_058526806.1">
    <property type="nucleotide sequence ID" value="NZ_CAAAHY010000034.1"/>
</dbReference>
<dbReference type="InterPro" id="IPR007074">
    <property type="entry name" value="LicD/FKTN/FKRP_NTP_transf"/>
</dbReference>
<dbReference type="PANTHER" id="PTHR43404:SF2">
    <property type="entry name" value="LIPOPOLYSACCHARIDE CHOLINEPHOSPHOTRANSFERASE LICD"/>
    <property type="match status" value="1"/>
</dbReference>
<dbReference type="InterPro" id="IPR052942">
    <property type="entry name" value="LPS_cholinephosphotransferase"/>
</dbReference>
<dbReference type="STRING" id="448.Lery_1689"/>
<reference evidence="2 3" key="1">
    <citation type="submission" date="2015-11" db="EMBL/GenBank/DDBJ databases">
        <title>Genomic analysis of 38 Legionella species identifies large and diverse effector repertoires.</title>
        <authorList>
            <person name="Burstein D."/>
            <person name="Amaro F."/>
            <person name="Zusman T."/>
            <person name="Lifshitz Z."/>
            <person name="Cohen O."/>
            <person name="Gilbert J.A."/>
            <person name="Pupko T."/>
            <person name="Shuman H.A."/>
            <person name="Segal G."/>
        </authorList>
    </citation>
    <scope>NUCLEOTIDE SEQUENCE [LARGE SCALE GENOMIC DNA]</scope>
    <source>
        <strain evidence="2 3">SE-32A-C8</strain>
    </source>
</reference>
<organism evidence="2 3">
    <name type="scientific">Legionella erythra</name>
    <dbReference type="NCBI Taxonomy" id="448"/>
    <lineage>
        <taxon>Bacteria</taxon>
        <taxon>Pseudomonadati</taxon>
        <taxon>Pseudomonadota</taxon>
        <taxon>Gammaproteobacteria</taxon>
        <taxon>Legionellales</taxon>
        <taxon>Legionellaceae</taxon>
        <taxon>Legionella</taxon>
    </lineage>
</organism>
<proteinExistence type="predicted"/>
<dbReference type="GO" id="GO:0009100">
    <property type="term" value="P:glycoprotein metabolic process"/>
    <property type="evidence" value="ECO:0007669"/>
    <property type="project" value="UniProtKB-ARBA"/>
</dbReference>
<evidence type="ECO:0000313" key="2">
    <source>
        <dbReference type="EMBL" id="KTC97850.1"/>
    </source>
</evidence>
<dbReference type="PATRIC" id="fig|448.7.peg.1762"/>
<evidence type="ECO:0000259" key="1">
    <source>
        <dbReference type="Pfam" id="PF04991"/>
    </source>
</evidence>
<keyword evidence="3" id="KW-1185">Reference proteome</keyword>
<accession>A0A0W0TQU5</accession>
<gene>
    <name evidence="2" type="ORF">Lery_1689</name>
</gene>
<dbReference type="Pfam" id="PF04991">
    <property type="entry name" value="LicD"/>
    <property type="match status" value="1"/>
</dbReference>
<dbReference type="Proteomes" id="UP000054773">
    <property type="component" value="Unassembled WGS sequence"/>
</dbReference>
<feature type="domain" description="LicD/FKTN/FKRP nucleotidyltransferase" evidence="1">
    <location>
        <begin position="40"/>
        <end position="259"/>
    </location>
</feature>